<dbReference type="EMBL" id="CANTFK010000986">
    <property type="protein sequence ID" value="CAI5738226.1"/>
    <property type="molecule type" value="Genomic_DNA"/>
</dbReference>
<evidence type="ECO:0000313" key="2">
    <source>
        <dbReference type="Proteomes" id="UP001159659"/>
    </source>
</evidence>
<sequence>MESAGDDFRHLSDLEWNAVQRMDETIGNPAVGAMLLSLSGDDQHATIAKFIQHELDKVVKKPTLLQEQGSQQVELLIEQGAQQSELLRQQQASAVAAGSAYTRRPESLKINVSRYKAVESDSLLRWFVELDDAMKVKFAMSNLAGRAKACALGLKLHDPYVYPTYDVFKARLKHTFEPARALAPNSGLG</sequence>
<dbReference type="AlphaFoldDB" id="A0AAV0UMQ9"/>
<evidence type="ECO:0000313" key="1">
    <source>
        <dbReference type="EMBL" id="CAI5738226.1"/>
    </source>
</evidence>
<reference evidence="1" key="1">
    <citation type="submission" date="2022-12" db="EMBL/GenBank/DDBJ databases">
        <authorList>
            <person name="Webb A."/>
        </authorList>
    </citation>
    <scope>NUCLEOTIDE SEQUENCE</scope>
    <source>
        <strain evidence="1">Pf2</strain>
    </source>
</reference>
<organism evidence="1 2">
    <name type="scientific">Peronospora farinosa</name>
    <dbReference type="NCBI Taxonomy" id="134698"/>
    <lineage>
        <taxon>Eukaryota</taxon>
        <taxon>Sar</taxon>
        <taxon>Stramenopiles</taxon>
        <taxon>Oomycota</taxon>
        <taxon>Peronosporomycetes</taxon>
        <taxon>Peronosporales</taxon>
        <taxon>Peronosporaceae</taxon>
        <taxon>Peronospora</taxon>
    </lineage>
</organism>
<comment type="caution">
    <text evidence="1">The sequence shown here is derived from an EMBL/GenBank/DDBJ whole genome shotgun (WGS) entry which is preliminary data.</text>
</comment>
<dbReference type="Proteomes" id="UP001159659">
    <property type="component" value="Unassembled WGS sequence"/>
</dbReference>
<protein>
    <submittedName>
        <fullName evidence="1">Uncharacterized protein</fullName>
    </submittedName>
</protein>
<accession>A0AAV0UMQ9</accession>
<gene>
    <name evidence="1" type="ORF">PFR002_LOCUS8605</name>
</gene>
<name>A0AAV0UMQ9_9STRA</name>
<proteinExistence type="predicted"/>